<evidence type="ECO:0000256" key="2">
    <source>
        <dbReference type="PIRSR" id="PIRSR007531-2"/>
    </source>
</evidence>
<feature type="active site" evidence="1">
    <location>
        <position position="38"/>
    </location>
</feature>
<organism evidence="3 4">
    <name type="scientific">Paenibacillus antri</name>
    <dbReference type="NCBI Taxonomy" id="2582848"/>
    <lineage>
        <taxon>Bacteria</taxon>
        <taxon>Bacillati</taxon>
        <taxon>Bacillota</taxon>
        <taxon>Bacilli</taxon>
        <taxon>Bacillales</taxon>
        <taxon>Paenibacillaceae</taxon>
        <taxon>Paenibacillus</taxon>
    </lineage>
</organism>
<dbReference type="InterPro" id="IPR027417">
    <property type="entry name" value="P-loop_NTPase"/>
</dbReference>
<evidence type="ECO:0000313" key="3">
    <source>
        <dbReference type="EMBL" id="TLS52197.1"/>
    </source>
</evidence>
<dbReference type="RefSeq" id="WP_138193854.1">
    <property type="nucleotide sequence ID" value="NZ_VCIW01000005.1"/>
</dbReference>
<dbReference type="AlphaFoldDB" id="A0A5R9G724"/>
<proteinExistence type="predicted"/>
<dbReference type="EMBL" id="VCIW01000005">
    <property type="protein sequence ID" value="TLS52197.1"/>
    <property type="molecule type" value="Genomic_DNA"/>
</dbReference>
<accession>A0A5R9G724</accession>
<sequence>MSHGTVIFLNGTSSSGKTSISLELQKILDEPYLHISVDKFLYMLPVDYLNGGKPADATKEAMLKVIKGMHHALPALVAAGNNIIVDHVLEKRQWLEECVMLLADYKVLFVSVICSLEELQRRERERGDRNIGLANYQYNLVHTHGIYDLEIDTEFNKTHECALQIKKCLHENPHFNAFKTLKQGAGN</sequence>
<dbReference type="GO" id="GO:0005524">
    <property type="term" value="F:ATP binding"/>
    <property type="evidence" value="ECO:0007669"/>
    <property type="project" value="InterPro"/>
</dbReference>
<dbReference type="GO" id="GO:0016740">
    <property type="term" value="F:transferase activity"/>
    <property type="evidence" value="ECO:0007669"/>
    <property type="project" value="UniProtKB-KW"/>
</dbReference>
<evidence type="ECO:0000313" key="4">
    <source>
        <dbReference type="Proteomes" id="UP000309676"/>
    </source>
</evidence>
<dbReference type="Pfam" id="PF07931">
    <property type="entry name" value="CPT"/>
    <property type="match status" value="1"/>
</dbReference>
<dbReference type="OrthoDB" id="9811101at2"/>
<evidence type="ECO:0000256" key="1">
    <source>
        <dbReference type="PIRSR" id="PIRSR007531-1"/>
    </source>
</evidence>
<keyword evidence="4" id="KW-1185">Reference proteome</keyword>
<gene>
    <name evidence="3" type="ORF">FE782_09470</name>
</gene>
<keyword evidence="3" id="KW-0808">Transferase</keyword>
<dbReference type="InterPro" id="IPR012853">
    <property type="entry name" value="CPT"/>
</dbReference>
<reference evidence="3 4" key="1">
    <citation type="submission" date="2019-05" db="EMBL/GenBank/DDBJ databases">
        <authorList>
            <person name="Narsing Rao M.P."/>
            <person name="Li W.J."/>
        </authorList>
    </citation>
    <scope>NUCLEOTIDE SEQUENCE [LARGE SCALE GENOMIC DNA]</scope>
    <source>
        <strain evidence="3 4">SYSU_K30003</strain>
    </source>
</reference>
<feature type="binding site" evidence="2">
    <location>
        <begin position="11"/>
        <end position="18"/>
    </location>
    <ligand>
        <name>ATP</name>
        <dbReference type="ChEBI" id="CHEBI:30616"/>
    </ligand>
</feature>
<dbReference type="PIRSF" id="PIRSF007531">
    <property type="entry name" value="CPT"/>
    <property type="match status" value="1"/>
</dbReference>
<protein>
    <submittedName>
        <fullName evidence="3">Chloramphenicol phosphotransferase</fullName>
    </submittedName>
</protein>
<name>A0A5R9G724_9BACL</name>
<dbReference type="SUPFAM" id="SSF52540">
    <property type="entry name" value="P-loop containing nucleoside triphosphate hydrolases"/>
    <property type="match status" value="1"/>
</dbReference>
<dbReference type="Proteomes" id="UP000309676">
    <property type="component" value="Unassembled WGS sequence"/>
</dbReference>
<comment type="caution">
    <text evidence="3">The sequence shown here is derived from an EMBL/GenBank/DDBJ whole genome shotgun (WGS) entry which is preliminary data.</text>
</comment>
<dbReference type="Gene3D" id="3.40.50.300">
    <property type="entry name" value="P-loop containing nucleotide triphosphate hydrolases"/>
    <property type="match status" value="1"/>
</dbReference>